<sequence length="460" mass="53728">MTKEQTAFWPTYTWNDNPWIIESSGSRLKASKYNSIRPCAVEELQIQRTTVLRYTMIVPTTGKSRLSQTKFRHWTTAILVNAPSIEVGETLQVQRKLSMRHPPDLQQEYEWIFHSEGRIQGHVVGSTESNKMAITMEQQWDGIHWRLVENEKVDQQMTADWDKLRQSQEQDGLVFVAHPWLHRIPWTVPDTIANQHVVKALKRQPFKRYKGLGNKLGSVVKALEDTGSTSSWQSAIMQQTPKQVWAHRKELTEYQTWVAYRVALRQLNLHHEERVRDNSCRKLPSCQGKKETIEHIFWDCECAQVCWQHVISHWTGETWSLQQIKGYQQYCASRTAPGISKTIAAKLQNRYPDDMEEFIMEWKRMWKLLATISITGLWIQRNRAVFNHEVQTLEGGKLEVWEMGLRQLKAVAKREIRKPDTALRGIRLNIYHISSTKRGVIKSDKSPATRESKKEFSAVR</sequence>
<name>A0A2P4YD14_9STRA</name>
<proteinExistence type="predicted"/>
<protein>
    <submittedName>
        <fullName evidence="2">RxLR effector candidate protein</fullName>
    </submittedName>
</protein>
<gene>
    <name evidence="2" type="ORF">PHPALM_7177</name>
</gene>
<accession>A0A2P4YD14</accession>
<evidence type="ECO:0000256" key="1">
    <source>
        <dbReference type="SAM" id="MobiDB-lite"/>
    </source>
</evidence>
<keyword evidence="3" id="KW-1185">Reference proteome</keyword>
<feature type="region of interest" description="Disordered" evidence="1">
    <location>
        <begin position="441"/>
        <end position="460"/>
    </location>
</feature>
<dbReference type="AlphaFoldDB" id="A0A2P4YD14"/>
<comment type="caution">
    <text evidence="2">The sequence shown here is derived from an EMBL/GenBank/DDBJ whole genome shotgun (WGS) entry which is preliminary data.</text>
</comment>
<evidence type="ECO:0000313" key="3">
    <source>
        <dbReference type="Proteomes" id="UP000237271"/>
    </source>
</evidence>
<dbReference type="Proteomes" id="UP000237271">
    <property type="component" value="Unassembled WGS sequence"/>
</dbReference>
<organism evidence="2 3">
    <name type="scientific">Phytophthora palmivora</name>
    <dbReference type="NCBI Taxonomy" id="4796"/>
    <lineage>
        <taxon>Eukaryota</taxon>
        <taxon>Sar</taxon>
        <taxon>Stramenopiles</taxon>
        <taxon>Oomycota</taxon>
        <taxon>Peronosporomycetes</taxon>
        <taxon>Peronosporales</taxon>
        <taxon>Peronosporaceae</taxon>
        <taxon>Phytophthora</taxon>
    </lineage>
</organism>
<reference evidence="2 3" key="1">
    <citation type="journal article" date="2017" name="Genome Biol. Evol.">
        <title>Phytophthora megakarya and P. palmivora, closely related causal agents of cacao black pod rot, underwent increases in genome sizes and gene numbers by different mechanisms.</title>
        <authorList>
            <person name="Ali S.S."/>
            <person name="Shao J."/>
            <person name="Lary D.J."/>
            <person name="Kronmiller B."/>
            <person name="Shen D."/>
            <person name="Strem M.D."/>
            <person name="Amoako-Attah I."/>
            <person name="Akrofi A.Y."/>
            <person name="Begoude B.A."/>
            <person name="Ten Hoopen G.M."/>
            <person name="Coulibaly K."/>
            <person name="Kebe B.I."/>
            <person name="Melnick R.L."/>
            <person name="Guiltinan M.J."/>
            <person name="Tyler B.M."/>
            <person name="Meinhardt L.W."/>
            <person name="Bailey B.A."/>
        </authorList>
    </citation>
    <scope>NUCLEOTIDE SEQUENCE [LARGE SCALE GENOMIC DNA]</scope>
    <source>
        <strain evidence="3">sbr112.9</strain>
    </source>
</reference>
<dbReference type="OrthoDB" id="103738at2759"/>
<dbReference type="EMBL" id="NCKW01003694">
    <property type="protein sequence ID" value="POM75681.1"/>
    <property type="molecule type" value="Genomic_DNA"/>
</dbReference>
<evidence type="ECO:0000313" key="2">
    <source>
        <dbReference type="EMBL" id="POM75681.1"/>
    </source>
</evidence>